<accession>A0A3N7FM86</accession>
<dbReference type="EMBL" id="CM009299">
    <property type="protein sequence ID" value="RQO96082.1"/>
    <property type="molecule type" value="Genomic_DNA"/>
</dbReference>
<sequence>MGAIEMIVREVELLKMMQGEEGAIGMEGAIKHAASKVQSSDMPGFQVTSDSIPQAAVCTLFPRLCLGMVATN</sequence>
<reference evidence="1 2" key="1">
    <citation type="journal article" date="2006" name="Science">
        <title>The genome of black cottonwood, Populus trichocarpa (Torr. &amp; Gray).</title>
        <authorList>
            <person name="Tuskan G.A."/>
            <person name="Difazio S."/>
            <person name="Jansson S."/>
            <person name="Bohlmann J."/>
            <person name="Grigoriev I."/>
            <person name="Hellsten U."/>
            <person name="Putnam N."/>
            <person name="Ralph S."/>
            <person name="Rombauts S."/>
            <person name="Salamov A."/>
            <person name="Schein J."/>
            <person name="Sterck L."/>
            <person name="Aerts A."/>
            <person name="Bhalerao R.R."/>
            <person name="Bhalerao R.P."/>
            <person name="Blaudez D."/>
            <person name="Boerjan W."/>
            <person name="Brun A."/>
            <person name="Brunner A."/>
            <person name="Busov V."/>
            <person name="Campbell M."/>
            <person name="Carlson J."/>
            <person name="Chalot M."/>
            <person name="Chapman J."/>
            <person name="Chen G.L."/>
            <person name="Cooper D."/>
            <person name="Coutinho P.M."/>
            <person name="Couturier J."/>
            <person name="Covert S."/>
            <person name="Cronk Q."/>
            <person name="Cunningham R."/>
            <person name="Davis J."/>
            <person name="Degroeve S."/>
            <person name="Dejardin A."/>
            <person name="Depamphilis C."/>
            <person name="Detter J."/>
            <person name="Dirks B."/>
            <person name="Dubchak I."/>
            <person name="Duplessis S."/>
            <person name="Ehlting J."/>
            <person name="Ellis B."/>
            <person name="Gendler K."/>
            <person name="Goodstein D."/>
            <person name="Gribskov M."/>
            <person name="Grimwood J."/>
            <person name="Groover A."/>
            <person name="Gunter L."/>
            <person name="Hamberger B."/>
            <person name="Heinze B."/>
            <person name="Helariutta Y."/>
            <person name="Henrissat B."/>
            <person name="Holligan D."/>
            <person name="Holt R."/>
            <person name="Huang W."/>
            <person name="Islam-Faridi N."/>
            <person name="Jones S."/>
            <person name="Jones-Rhoades M."/>
            <person name="Jorgensen R."/>
            <person name="Joshi C."/>
            <person name="Kangasjarvi J."/>
            <person name="Karlsson J."/>
            <person name="Kelleher C."/>
            <person name="Kirkpatrick R."/>
            <person name="Kirst M."/>
            <person name="Kohler A."/>
            <person name="Kalluri U."/>
            <person name="Larimer F."/>
            <person name="Leebens-Mack J."/>
            <person name="Leple J.C."/>
            <person name="Locascio P."/>
            <person name="Lou Y."/>
            <person name="Lucas S."/>
            <person name="Martin F."/>
            <person name="Montanini B."/>
            <person name="Napoli C."/>
            <person name="Nelson D.R."/>
            <person name="Nelson C."/>
            <person name="Nieminen K."/>
            <person name="Nilsson O."/>
            <person name="Pereda V."/>
            <person name="Peter G."/>
            <person name="Philippe R."/>
            <person name="Pilate G."/>
            <person name="Poliakov A."/>
            <person name="Razumovskaya J."/>
            <person name="Richardson P."/>
            <person name="Rinaldi C."/>
            <person name="Ritland K."/>
            <person name="Rouze P."/>
            <person name="Ryaboy D."/>
            <person name="Schmutz J."/>
            <person name="Schrader J."/>
            <person name="Segerman B."/>
            <person name="Shin H."/>
            <person name="Siddiqui A."/>
            <person name="Sterky F."/>
            <person name="Terry A."/>
            <person name="Tsai C.J."/>
            <person name="Uberbacher E."/>
            <person name="Unneberg P."/>
            <person name="Vahala J."/>
            <person name="Wall K."/>
            <person name="Wessler S."/>
            <person name="Yang G."/>
            <person name="Yin T."/>
            <person name="Douglas C."/>
            <person name="Marra M."/>
            <person name="Sandberg G."/>
            <person name="Van de Peer Y."/>
            <person name="Rokhsar D."/>
        </authorList>
    </citation>
    <scope>NUCLEOTIDE SEQUENCE [LARGE SCALE GENOMIC DNA]</scope>
    <source>
        <strain evidence="2">cv. Nisqually</strain>
    </source>
</reference>
<gene>
    <name evidence="1" type="ORF">POPTR_010G009532</name>
</gene>
<keyword evidence="2" id="KW-1185">Reference proteome</keyword>
<dbReference type="AlphaFoldDB" id="A0A3N7FM86"/>
<dbReference type="Proteomes" id="UP000006729">
    <property type="component" value="Chromosome 10"/>
</dbReference>
<protein>
    <submittedName>
        <fullName evidence="1">Uncharacterized protein</fullName>
    </submittedName>
</protein>
<evidence type="ECO:0000313" key="2">
    <source>
        <dbReference type="Proteomes" id="UP000006729"/>
    </source>
</evidence>
<dbReference type="InParanoid" id="A0A3N7FM86"/>
<organism evidence="1 2">
    <name type="scientific">Populus trichocarpa</name>
    <name type="common">Western balsam poplar</name>
    <name type="synonym">Populus balsamifera subsp. trichocarpa</name>
    <dbReference type="NCBI Taxonomy" id="3694"/>
    <lineage>
        <taxon>Eukaryota</taxon>
        <taxon>Viridiplantae</taxon>
        <taxon>Streptophyta</taxon>
        <taxon>Embryophyta</taxon>
        <taxon>Tracheophyta</taxon>
        <taxon>Spermatophyta</taxon>
        <taxon>Magnoliopsida</taxon>
        <taxon>eudicotyledons</taxon>
        <taxon>Gunneridae</taxon>
        <taxon>Pentapetalae</taxon>
        <taxon>rosids</taxon>
        <taxon>fabids</taxon>
        <taxon>Malpighiales</taxon>
        <taxon>Salicaceae</taxon>
        <taxon>Saliceae</taxon>
        <taxon>Populus</taxon>
    </lineage>
</organism>
<proteinExistence type="predicted"/>
<name>A0A3N7FM86_POPTR</name>
<evidence type="ECO:0000313" key="1">
    <source>
        <dbReference type="EMBL" id="RQO96082.1"/>
    </source>
</evidence>